<feature type="transmembrane region" description="Helical" evidence="1">
    <location>
        <begin position="623"/>
        <end position="642"/>
    </location>
</feature>
<evidence type="ECO:0000256" key="1">
    <source>
        <dbReference type="SAM" id="Phobius"/>
    </source>
</evidence>
<keyword evidence="1" id="KW-0812">Transmembrane</keyword>
<protein>
    <recommendedName>
        <fullName evidence="2">PEGA domain-containing protein</fullName>
    </recommendedName>
</protein>
<gene>
    <name evidence="3" type="ORF">J3E07_001603</name>
</gene>
<feature type="domain" description="PEGA" evidence="2">
    <location>
        <begin position="271"/>
        <end position="306"/>
    </location>
</feature>
<comment type="caution">
    <text evidence="3">The sequence shown here is derived from an EMBL/GenBank/DDBJ whole genome shotgun (WGS) entry which is preliminary data.</text>
</comment>
<proteinExistence type="predicted"/>
<accession>A0A8J7RHW6</accession>
<dbReference type="Pfam" id="PF08308">
    <property type="entry name" value="PEGA"/>
    <property type="match status" value="1"/>
</dbReference>
<evidence type="ECO:0000259" key="2">
    <source>
        <dbReference type="Pfam" id="PF08308"/>
    </source>
</evidence>
<evidence type="ECO:0000313" key="4">
    <source>
        <dbReference type="Proteomes" id="UP000740329"/>
    </source>
</evidence>
<dbReference type="RefSeq" id="WP_209591681.1">
    <property type="nucleotide sequence ID" value="NZ_JAGGMV010000008.1"/>
</dbReference>
<dbReference type="EMBL" id="JAGGMV010000008">
    <property type="protein sequence ID" value="MBP2202162.1"/>
    <property type="molecule type" value="Genomic_DNA"/>
</dbReference>
<keyword evidence="1" id="KW-0472">Membrane</keyword>
<dbReference type="InterPro" id="IPR013229">
    <property type="entry name" value="PEGA"/>
</dbReference>
<organism evidence="3 4">
    <name type="scientific">Methanococcus voltae</name>
    <dbReference type="NCBI Taxonomy" id="2188"/>
    <lineage>
        <taxon>Archaea</taxon>
        <taxon>Methanobacteriati</taxon>
        <taxon>Methanobacteriota</taxon>
        <taxon>Methanomada group</taxon>
        <taxon>Methanococci</taxon>
        <taxon>Methanococcales</taxon>
        <taxon>Methanococcaceae</taxon>
        <taxon>Methanococcus</taxon>
    </lineage>
</organism>
<keyword evidence="1" id="KW-1133">Transmembrane helix</keyword>
<evidence type="ECO:0000313" key="3">
    <source>
        <dbReference type="EMBL" id="MBP2202162.1"/>
    </source>
</evidence>
<name>A0A8J7RHW6_METVO</name>
<reference evidence="3" key="1">
    <citation type="submission" date="2021-03" db="EMBL/GenBank/DDBJ databases">
        <title>Genomic Encyclopedia of Type Strains, Phase IV (KMG-V): Genome sequencing to study the core and pangenomes of soil and plant-associated prokaryotes.</title>
        <authorList>
            <person name="Whitman W."/>
        </authorList>
    </citation>
    <scope>NUCLEOTIDE SEQUENCE</scope>
    <source>
        <strain evidence="3">C4</strain>
    </source>
</reference>
<dbReference type="Proteomes" id="UP000740329">
    <property type="component" value="Unassembled WGS sequence"/>
</dbReference>
<sequence length="644" mass="71211">MKKILLFLLILLISTSAVSAGKVVIPDNCTTSDYKVEWNNPDTTTGYTKNVLNMYDYAGYTPIITGVDNNIIYFASEKDLARFCSFISRNAQYISLQGNFISYINNKKCIPSVKVLAIDSIQPDSIIMNANTSKFTQSLYVLTLVGNSHSDAYAKSVVDTSILYSCAAVGSYSDFDEVLVYNSFQAEAHASDTDRNSVGGVCIVVLTIFDRITYSHSELSGSLTDEEYKVIQEPMTPPPVQLTINTDAGVSVYEGDSLLGTTDNGGYSQIGLPIGEHNIILKKEGYWDYTTNINIQSDISLNIDMTPKNSIFIVKNNFNSKIYPNSIVNYELLLDPVVPAYASKLRVSGTSITKLMFDGRKITKGSDGNYILGDIPDQKSLVISFQTPKSWGENSFNLELEGVDIQANKYVSTSTINYEILEYPFILDMDSLVIGNNDISIIDQSGTNYAVLFTLYDEEGNELESYQYSMTAYDEGHINVNIPDAGNYILKLTACGGSVISYFPINLIEPIILSKTTIEAGEGKTATINFKISNPSTTVKNYYATVEGDILNESINKSFSIAPNEINKTVSISFKVPNDLEFDNYNLNLKVFDSNSNNSIYSGIITLNIKNGFIIPASVSNNYFLIGIIILVIIIAVILWRYRK</sequence>
<dbReference type="AlphaFoldDB" id="A0A8J7RHW6"/>